<evidence type="ECO:0000256" key="10">
    <source>
        <dbReference type="ARBA" id="ARBA00022840"/>
    </source>
</evidence>
<evidence type="ECO:0000256" key="19">
    <source>
        <dbReference type="PIRSR" id="PIRSR039102-1"/>
    </source>
</evidence>
<dbReference type="PROSITE" id="PS50975">
    <property type="entry name" value="ATP_GRASP"/>
    <property type="match status" value="1"/>
</dbReference>
<dbReference type="AlphaFoldDB" id="A0A1F6GQ69"/>
<evidence type="ECO:0000256" key="11">
    <source>
        <dbReference type="ARBA" id="ARBA00022842"/>
    </source>
</evidence>
<feature type="binding site" evidence="20">
    <location>
        <begin position="299"/>
        <end position="300"/>
    </location>
    <ligand>
        <name>ATP</name>
        <dbReference type="ChEBI" id="CHEBI:30616"/>
    </ligand>
</feature>
<comment type="subcellular location">
    <subcellularLocation>
        <location evidence="3 18">Cytoplasm</location>
    </subcellularLocation>
</comment>
<evidence type="ECO:0000256" key="18">
    <source>
        <dbReference type="HAMAP-Rule" id="MF_00047"/>
    </source>
</evidence>
<comment type="cofactor">
    <cofactor evidence="21">
        <name>Mg(2+)</name>
        <dbReference type="ChEBI" id="CHEBI:18420"/>
    </cofactor>
    <cofactor evidence="21">
        <name>Mn(2+)</name>
        <dbReference type="ChEBI" id="CHEBI:29035"/>
    </cofactor>
    <text evidence="21">Binds 2 magnesium or manganese ions per subunit.</text>
</comment>
<keyword evidence="14 21" id="KW-0464">Manganese</keyword>
<keyword evidence="7 18" id="KW-0436">Ligase</keyword>
<evidence type="ECO:0000256" key="4">
    <source>
        <dbReference type="ARBA" id="ARBA00004752"/>
    </source>
</evidence>
<dbReference type="GO" id="GO:0005524">
    <property type="term" value="F:ATP binding"/>
    <property type="evidence" value="ECO:0007669"/>
    <property type="project" value="UniProtKB-UniRule"/>
</dbReference>
<evidence type="ECO:0000256" key="12">
    <source>
        <dbReference type="ARBA" id="ARBA00022960"/>
    </source>
</evidence>
<evidence type="ECO:0000259" key="23">
    <source>
        <dbReference type="PROSITE" id="PS50975"/>
    </source>
</evidence>
<evidence type="ECO:0000256" key="3">
    <source>
        <dbReference type="ARBA" id="ARBA00004496"/>
    </source>
</evidence>
<comment type="pathway">
    <text evidence="17">Glycan biosynthesis.</text>
</comment>
<dbReference type="InterPro" id="IPR016185">
    <property type="entry name" value="PreATP-grasp_dom_sf"/>
</dbReference>
<proteinExistence type="inferred from homology"/>
<evidence type="ECO:0000256" key="6">
    <source>
        <dbReference type="ARBA" id="ARBA00022490"/>
    </source>
</evidence>
<evidence type="ECO:0000256" key="22">
    <source>
        <dbReference type="PROSITE-ProRule" id="PRU00409"/>
    </source>
</evidence>
<dbReference type="PIRSF" id="PIRSF039102">
    <property type="entry name" value="Ddl/VanB"/>
    <property type="match status" value="1"/>
</dbReference>
<evidence type="ECO:0000256" key="2">
    <source>
        <dbReference type="ARBA" id="ARBA00003921"/>
    </source>
</evidence>
<evidence type="ECO:0000256" key="16">
    <source>
        <dbReference type="ARBA" id="ARBA00047614"/>
    </source>
</evidence>
<dbReference type="EMBL" id="MFNF01000048">
    <property type="protein sequence ID" value="OGH00252.1"/>
    <property type="molecule type" value="Genomic_DNA"/>
</dbReference>
<keyword evidence="11 21" id="KW-0460">Magnesium</keyword>
<evidence type="ECO:0000313" key="25">
    <source>
        <dbReference type="Proteomes" id="UP000177583"/>
    </source>
</evidence>
<dbReference type="InterPro" id="IPR013815">
    <property type="entry name" value="ATP_grasp_subdomain_1"/>
</dbReference>
<dbReference type="NCBIfam" id="NF002528">
    <property type="entry name" value="PRK01966.1-4"/>
    <property type="match status" value="1"/>
</dbReference>
<dbReference type="Pfam" id="PF07478">
    <property type="entry name" value="Dala_Dala_lig_C"/>
    <property type="match status" value="1"/>
</dbReference>
<comment type="pathway">
    <text evidence="4 18">Cell wall biogenesis; peptidoglycan biosynthesis.</text>
</comment>
<dbReference type="Proteomes" id="UP000177583">
    <property type="component" value="Unassembled WGS sequence"/>
</dbReference>
<organism evidence="24 25">
    <name type="scientific">Candidatus Lambdaproteobacteria bacterium RIFOXYD2_FULL_56_26</name>
    <dbReference type="NCBI Taxonomy" id="1817773"/>
    <lineage>
        <taxon>Bacteria</taxon>
        <taxon>Pseudomonadati</taxon>
        <taxon>Pseudomonadota</taxon>
        <taxon>Candidatus Lambdaproteobacteria</taxon>
    </lineage>
</organism>
<feature type="binding site" evidence="21">
    <location>
        <position position="300"/>
    </location>
    <ligand>
        <name>Mg(2+)</name>
        <dbReference type="ChEBI" id="CHEBI:18420"/>
        <label>2</label>
    </ligand>
</feature>
<evidence type="ECO:0000256" key="7">
    <source>
        <dbReference type="ARBA" id="ARBA00022598"/>
    </source>
</evidence>
<keyword evidence="12 18" id="KW-0133">Cell shape</keyword>
<dbReference type="SUPFAM" id="SSF52440">
    <property type="entry name" value="PreATP-grasp domain"/>
    <property type="match status" value="1"/>
</dbReference>
<dbReference type="GO" id="GO:0008716">
    <property type="term" value="F:D-alanine-D-alanine ligase activity"/>
    <property type="evidence" value="ECO:0007669"/>
    <property type="project" value="UniProtKB-UniRule"/>
</dbReference>
<evidence type="ECO:0000256" key="9">
    <source>
        <dbReference type="ARBA" id="ARBA00022741"/>
    </source>
</evidence>
<dbReference type="PROSITE" id="PS00844">
    <property type="entry name" value="DALA_DALA_LIGASE_2"/>
    <property type="match status" value="1"/>
</dbReference>
<feature type="binding site" evidence="21">
    <location>
        <position position="300"/>
    </location>
    <ligand>
        <name>Mg(2+)</name>
        <dbReference type="ChEBI" id="CHEBI:18420"/>
        <label>1</label>
    </ligand>
</feature>
<feature type="domain" description="ATP-grasp" evidence="23">
    <location>
        <begin position="131"/>
        <end position="333"/>
    </location>
</feature>
<keyword evidence="9 20" id="KW-0547">Nucleotide-binding</keyword>
<dbReference type="UniPathway" id="UPA00219"/>
<gene>
    <name evidence="18" type="primary">ddl</name>
    <name evidence="24" type="ORF">A2557_05850</name>
</gene>
<dbReference type="InterPro" id="IPR011761">
    <property type="entry name" value="ATP-grasp"/>
</dbReference>
<evidence type="ECO:0000256" key="14">
    <source>
        <dbReference type="ARBA" id="ARBA00023211"/>
    </source>
</evidence>
<feature type="active site" evidence="19">
    <location>
        <position position="15"/>
    </location>
</feature>
<keyword evidence="13 18" id="KW-0573">Peptidoglycan synthesis</keyword>
<evidence type="ECO:0000256" key="5">
    <source>
        <dbReference type="ARBA" id="ARBA00010871"/>
    </source>
</evidence>
<comment type="caution">
    <text evidence="24">The sequence shown here is derived from an EMBL/GenBank/DDBJ whole genome shotgun (WGS) entry which is preliminary data.</text>
</comment>
<feature type="binding site" evidence="21">
    <location>
        <position position="287"/>
    </location>
    <ligand>
        <name>Mg(2+)</name>
        <dbReference type="ChEBI" id="CHEBI:18420"/>
        <label>1</label>
    </ligand>
</feature>
<keyword evidence="8 21" id="KW-0479">Metal-binding</keyword>
<evidence type="ECO:0000256" key="13">
    <source>
        <dbReference type="ARBA" id="ARBA00022984"/>
    </source>
</evidence>
<dbReference type="Pfam" id="PF01820">
    <property type="entry name" value="Dala_Dala_lig_N"/>
    <property type="match status" value="1"/>
</dbReference>
<evidence type="ECO:0000256" key="15">
    <source>
        <dbReference type="ARBA" id="ARBA00023316"/>
    </source>
</evidence>
<feature type="binding site" evidence="20">
    <location>
        <position position="127"/>
    </location>
    <ligand>
        <name>ATP</name>
        <dbReference type="ChEBI" id="CHEBI:30616"/>
    </ligand>
</feature>
<dbReference type="NCBIfam" id="TIGR01205">
    <property type="entry name" value="D_ala_D_alaTIGR"/>
    <property type="match status" value="1"/>
</dbReference>
<dbReference type="InterPro" id="IPR011095">
    <property type="entry name" value="Dala_Dala_lig_C"/>
</dbReference>
<dbReference type="Gene3D" id="3.30.470.20">
    <property type="entry name" value="ATP-grasp fold, B domain"/>
    <property type="match status" value="1"/>
</dbReference>
<dbReference type="PANTHER" id="PTHR23132:SF25">
    <property type="entry name" value="D-ALANINE--D-ALANINE LIGASE A"/>
    <property type="match status" value="1"/>
</dbReference>
<dbReference type="FunFam" id="3.30.470.20:FF:000008">
    <property type="entry name" value="D-alanine--D-alanine ligase"/>
    <property type="match status" value="1"/>
</dbReference>
<name>A0A1F6GQ69_9PROT</name>
<dbReference type="InterPro" id="IPR000291">
    <property type="entry name" value="D-Ala_lig_Van_CS"/>
</dbReference>
<dbReference type="PANTHER" id="PTHR23132">
    <property type="entry name" value="D-ALANINE--D-ALANINE LIGASE"/>
    <property type="match status" value="1"/>
</dbReference>
<reference evidence="24 25" key="1">
    <citation type="journal article" date="2016" name="Nat. Commun.">
        <title>Thousands of microbial genomes shed light on interconnected biogeochemical processes in an aquifer system.</title>
        <authorList>
            <person name="Anantharaman K."/>
            <person name="Brown C.T."/>
            <person name="Hug L.A."/>
            <person name="Sharon I."/>
            <person name="Castelle C.J."/>
            <person name="Probst A.J."/>
            <person name="Thomas B.C."/>
            <person name="Singh A."/>
            <person name="Wilkins M.J."/>
            <person name="Karaoz U."/>
            <person name="Brodie E.L."/>
            <person name="Williams K.H."/>
            <person name="Hubbard S.S."/>
            <person name="Banfield J.F."/>
        </authorList>
    </citation>
    <scope>NUCLEOTIDE SEQUENCE [LARGE SCALE GENOMIC DNA]</scope>
</reference>
<evidence type="ECO:0000256" key="1">
    <source>
        <dbReference type="ARBA" id="ARBA00001936"/>
    </source>
</evidence>
<keyword evidence="6 18" id="KW-0963">Cytoplasm</keyword>
<feature type="binding site" evidence="20">
    <location>
        <begin position="169"/>
        <end position="171"/>
    </location>
    <ligand>
        <name>ATP</name>
        <dbReference type="ChEBI" id="CHEBI:30616"/>
    </ligand>
</feature>
<comment type="function">
    <text evidence="2 18">Cell wall formation.</text>
</comment>
<dbReference type="Gene3D" id="3.40.50.20">
    <property type="match status" value="1"/>
</dbReference>
<protein>
    <recommendedName>
        <fullName evidence="18">D-alanine--D-alanine ligase</fullName>
        <ecNumber evidence="18">6.3.2.4</ecNumber>
    </recommendedName>
    <alternativeName>
        <fullName evidence="18">D-Ala-D-Ala ligase</fullName>
    </alternativeName>
    <alternativeName>
        <fullName evidence="18">D-alanylalanine synthetase</fullName>
    </alternativeName>
</protein>
<dbReference type="NCBIfam" id="NF002378">
    <property type="entry name" value="PRK01372.1"/>
    <property type="match status" value="1"/>
</dbReference>
<comment type="catalytic activity">
    <reaction evidence="16 18">
        <text>2 D-alanine + ATP = D-alanyl-D-alanine + ADP + phosphate + H(+)</text>
        <dbReference type="Rhea" id="RHEA:11224"/>
        <dbReference type="ChEBI" id="CHEBI:15378"/>
        <dbReference type="ChEBI" id="CHEBI:30616"/>
        <dbReference type="ChEBI" id="CHEBI:43474"/>
        <dbReference type="ChEBI" id="CHEBI:57416"/>
        <dbReference type="ChEBI" id="CHEBI:57822"/>
        <dbReference type="ChEBI" id="CHEBI:456216"/>
        <dbReference type="EC" id="6.3.2.4"/>
    </reaction>
</comment>
<feature type="active site" evidence="19">
    <location>
        <position position="177"/>
    </location>
</feature>
<dbReference type="EC" id="6.3.2.4" evidence="18"/>
<evidence type="ECO:0000256" key="8">
    <source>
        <dbReference type="ARBA" id="ARBA00022723"/>
    </source>
</evidence>
<dbReference type="GO" id="GO:0008360">
    <property type="term" value="P:regulation of cell shape"/>
    <property type="evidence" value="ECO:0007669"/>
    <property type="project" value="UniProtKB-KW"/>
</dbReference>
<dbReference type="GO" id="GO:0046872">
    <property type="term" value="F:metal ion binding"/>
    <property type="evidence" value="ECO:0007669"/>
    <property type="project" value="UniProtKB-KW"/>
</dbReference>
<sequence length="349" mass="38523">MKPRVLLLCGGQSGEHQVSLRSGLSVIRELPKDKYDLVAVAIDKQGRWWTGSPLVQNPDNPETIAIAPGLTQVRLEGDQLLGQKVDCVFSVLHGTYGEDGAMQGFLEMSQVAFVGPGVLGSAVAMDKEMTKRLLLFEGLKTAPYLVIRDTEKNRPTFAQAVQKLGPVLFVKPSAQGSSLGISKVKTEAQYHKALDFAFSYDRKILVEKGIEGREIELSVLGNDQLTVSLPGEIKPAEEFYSYEAKYILDNTTLVVPVPLPGKLVARLQEAAARVFRCLELKGMARVDFFVDAQEEIWVNEPNTLPGFTSISMYPKLMQTVGISYPELLDRLIKLGLEDAAKRAKLSRER</sequence>
<dbReference type="Gene3D" id="3.30.1490.20">
    <property type="entry name" value="ATP-grasp fold, A domain"/>
    <property type="match status" value="1"/>
</dbReference>
<dbReference type="InterPro" id="IPR011127">
    <property type="entry name" value="Dala_Dala_lig_N"/>
</dbReference>
<comment type="similarity">
    <text evidence="5 18">Belongs to the D-alanine--D-alanine ligase family.</text>
</comment>
<keyword evidence="10 22" id="KW-0067">ATP-binding</keyword>
<feature type="binding site" evidence="21">
    <location>
        <position position="302"/>
    </location>
    <ligand>
        <name>Mg(2+)</name>
        <dbReference type="ChEBI" id="CHEBI:18420"/>
        <label>2</label>
    </ligand>
</feature>
<feature type="binding site" evidence="20">
    <location>
        <begin position="207"/>
        <end position="214"/>
    </location>
    <ligand>
        <name>ATP</name>
        <dbReference type="ChEBI" id="CHEBI:30616"/>
    </ligand>
</feature>
<dbReference type="PROSITE" id="PS00843">
    <property type="entry name" value="DALA_DALA_LIGASE_1"/>
    <property type="match status" value="1"/>
</dbReference>
<dbReference type="SUPFAM" id="SSF56059">
    <property type="entry name" value="Glutathione synthetase ATP-binding domain-like"/>
    <property type="match status" value="1"/>
</dbReference>
<dbReference type="InterPro" id="IPR005905">
    <property type="entry name" value="D_ala_D_ala"/>
</dbReference>
<dbReference type="GO" id="GO:0071555">
    <property type="term" value="P:cell wall organization"/>
    <property type="evidence" value="ECO:0007669"/>
    <property type="project" value="UniProtKB-KW"/>
</dbReference>
<accession>A0A1F6GQ69</accession>
<evidence type="ECO:0000256" key="21">
    <source>
        <dbReference type="PIRSR" id="PIRSR039102-3"/>
    </source>
</evidence>
<dbReference type="GO" id="GO:0009252">
    <property type="term" value="P:peptidoglycan biosynthetic process"/>
    <property type="evidence" value="ECO:0007669"/>
    <property type="project" value="UniProtKB-UniRule"/>
</dbReference>
<evidence type="ECO:0000256" key="20">
    <source>
        <dbReference type="PIRSR" id="PIRSR039102-2"/>
    </source>
</evidence>
<dbReference type="HAMAP" id="MF_00047">
    <property type="entry name" value="Dala_Dala_lig"/>
    <property type="match status" value="1"/>
</dbReference>
<comment type="cofactor">
    <cofactor evidence="1">
        <name>Mn(2+)</name>
        <dbReference type="ChEBI" id="CHEBI:29035"/>
    </cofactor>
</comment>
<dbReference type="FunFam" id="3.30.1490.20:FF:000007">
    <property type="entry name" value="D-alanine--D-alanine ligase"/>
    <property type="match status" value="1"/>
</dbReference>
<dbReference type="GO" id="GO:0005829">
    <property type="term" value="C:cytosol"/>
    <property type="evidence" value="ECO:0007669"/>
    <property type="project" value="TreeGrafter"/>
</dbReference>
<feature type="binding site" evidence="20">
    <location>
        <begin position="177"/>
        <end position="178"/>
    </location>
    <ligand>
        <name>ATP</name>
        <dbReference type="ChEBI" id="CHEBI:30616"/>
    </ligand>
</feature>
<evidence type="ECO:0000313" key="24">
    <source>
        <dbReference type="EMBL" id="OGH00252.1"/>
    </source>
</evidence>
<feature type="active site" evidence="19">
    <location>
        <position position="311"/>
    </location>
</feature>
<keyword evidence="15 18" id="KW-0961">Cell wall biogenesis/degradation</keyword>
<evidence type="ECO:0000256" key="17">
    <source>
        <dbReference type="ARBA" id="ARBA00060592"/>
    </source>
</evidence>